<evidence type="ECO:0000313" key="3">
    <source>
        <dbReference type="Proteomes" id="UP001595833"/>
    </source>
</evidence>
<accession>A0ABV9XUX0</accession>
<gene>
    <name evidence="2" type="ORF">ACFPFM_10255</name>
</gene>
<comment type="caution">
    <text evidence="2">The sequence shown here is derived from an EMBL/GenBank/DDBJ whole genome shotgun (WGS) entry which is preliminary data.</text>
</comment>
<keyword evidence="3" id="KW-1185">Reference proteome</keyword>
<keyword evidence="1" id="KW-0732">Signal</keyword>
<dbReference type="PROSITE" id="PS51257">
    <property type="entry name" value="PROKAR_LIPOPROTEIN"/>
    <property type="match status" value="1"/>
</dbReference>
<sequence>MKRKLVALVATVVSCVLASGLVVPASAGASGRSGENVSSPCEGKWIITTGTSSGAGGGTVNWVGLSNGDEVVFQTGEWSGDEIQNGNEGESSWHEGPCDALADPAYNRFRISYYNSVDKWQPYRIIFRANDHTQFGACREWTGSTWISEGITDLYSRRC</sequence>
<evidence type="ECO:0000313" key="2">
    <source>
        <dbReference type="EMBL" id="MFC5054140.1"/>
    </source>
</evidence>
<evidence type="ECO:0008006" key="4">
    <source>
        <dbReference type="Google" id="ProtNLM"/>
    </source>
</evidence>
<feature type="signal peptide" evidence="1">
    <location>
        <begin position="1"/>
        <end position="18"/>
    </location>
</feature>
<reference evidence="3" key="1">
    <citation type="journal article" date="2019" name="Int. J. Syst. Evol. Microbiol.">
        <title>The Global Catalogue of Microorganisms (GCM) 10K type strain sequencing project: providing services to taxonomists for standard genome sequencing and annotation.</title>
        <authorList>
            <consortium name="The Broad Institute Genomics Platform"/>
            <consortium name="The Broad Institute Genome Sequencing Center for Infectious Disease"/>
            <person name="Wu L."/>
            <person name="Ma J."/>
        </authorList>
    </citation>
    <scope>NUCLEOTIDE SEQUENCE [LARGE SCALE GENOMIC DNA]</scope>
    <source>
        <strain evidence="3">KCTC 12848</strain>
    </source>
</reference>
<organism evidence="2 3">
    <name type="scientific">Saccharothrix xinjiangensis</name>
    <dbReference type="NCBI Taxonomy" id="204798"/>
    <lineage>
        <taxon>Bacteria</taxon>
        <taxon>Bacillati</taxon>
        <taxon>Actinomycetota</taxon>
        <taxon>Actinomycetes</taxon>
        <taxon>Pseudonocardiales</taxon>
        <taxon>Pseudonocardiaceae</taxon>
        <taxon>Saccharothrix</taxon>
    </lineage>
</organism>
<proteinExistence type="predicted"/>
<feature type="chain" id="PRO_5045062911" description="Peptidase inhibitor family I36" evidence="1">
    <location>
        <begin position="19"/>
        <end position="159"/>
    </location>
</feature>
<name>A0ABV9XUX0_9PSEU</name>
<evidence type="ECO:0000256" key="1">
    <source>
        <dbReference type="SAM" id="SignalP"/>
    </source>
</evidence>
<protein>
    <recommendedName>
        <fullName evidence="4">Peptidase inhibitor family I36</fullName>
    </recommendedName>
</protein>
<dbReference type="Proteomes" id="UP001595833">
    <property type="component" value="Unassembled WGS sequence"/>
</dbReference>
<dbReference type="EMBL" id="JBHSJB010000008">
    <property type="protein sequence ID" value="MFC5054140.1"/>
    <property type="molecule type" value="Genomic_DNA"/>
</dbReference>
<dbReference type="RefSeq" id="WP_344038604.1">
    <property type="nucleotide sequence ID" value="NZ_BAAAKE010000012.1"/>
</dbReference>